<gene>
    <name evidence="8" type="ORF">CWI70_02240</name>
</gene>
<organism evidence="8 9">
    <name type="scientific">Pseudidiomarina homiensis</name>
    <dbReference type="NCBI Taxonomy" id="364198"/>
    <lineage>
        <taxon>Bacteria</taxon>
        <taxon>Pseudomonadati</taxon>
        <taxon>Pseudomonadota</taxon>
        <taxon>Gammaproteobacteria</taxon>
        <taxon>Alteromonadales</taxon>
        <taxon>Idiomarinaceae</taxon>
        <taxon>Pseudidiomarina</taxon>
    </lineage>
</organism>
<dbReference type="GO" id="GO:0016491">
    <property type="term" value="F:oxidoreductase activity"/>
    <property type="evidence" value="ECO:0007669"/>
    <property type="project" value="InterPro"/>
</dbReference>
<evidence type="ECO:0000313" key="9">
    <source>
        <dbReference type="Proteomes" id="UP000287649"/>
    </source>
</evidence>
<evidence type="ECO:0000256" key="2">
    <source>
        <dbReference type="ARBA" id="ARBA00022692"/>
    </source>
</evidence>
<dbReference type="InterPro" id="IPR050307">
    <property type="entry name" value="Sterol_Desaturase_Related"/>
</dbReference>
<keyword evidence="9" id="KW-1185">Reference proteome</keyword>
<evidence type="ECO:0000259" key="7">
    <source>
        <dbReference type="Pfam" id="PF04116"/>
    </source>
</evidence>
<feature type="transmembrane region" description="Helical" evidence="6">
    <location>
        <begin position="46"/>
        <end position="69"/>
    </location>
</feature>
<protein>
    <submittedName>
        <fullName evidence="8">Sterol desaturase</fullName>
    </submittedName>
</protein>
<evidence type="ECO:0000313" key="8">
    <source>
        <dbReference type="EMBL" id="RUO55627.1"/>
    </source>
</evidence>
<feature type="transmembrane region" description="Helical" evidence="6">
    <location>
        <begin position="81"/>
        <end position="100"/>
    </location>
</feature>
<feature type="region of interest" description="Disordered" evidence="5">
    <location>
        <begin position="262"/>
        <end position="281"/>
    </location>
</feature>
<dbReference type="GO" id="GO:0016020">
    <property type="term" value="C:membrane"/>
    <property type="evidence" value="ECO:0007669"/>
    <property type="project" value="UniProtKB-SubCell"/>
</dbReference>
<dbReference type="AlphaFoldDB" id="A0A432Y3W8"/>
<dbReference type="Pfam" id="PF04116">
    <property type="entry name" value="FA_hydroxylase"/>
    <property type="match status" value="1"/>
</dbReference>
<feature type="domain" description="Fatty acid hydroxylase" evidence="7">
    <location>
        <begin position="88"/>
        <end position="224"/>
    </location>
</feature>
<name>A0A432Y3W8_9GAMM</name>
<dbReference type="OrthoDB" id="9770329at2"/>
<dbReference type="RefSeq" id="WP_126770175.1">
    <property type="nucleotide sequence ID" value="NZ_PIPX01000001.1"/>
</dbReference>
<comment type="caution">
    <text evidence="8">The sequence shown here is derived from an EMBL/GenBank/DDBJ whole genome shotgun (WGS) entry which is preliminary data.</text>
</comment>
<keyword evidence="3 6" id="KW-1133">Transmembrane helix</keyword>
<keyword evidence="4 6" id="KW-0472">Membrane</keyword>
<evidence type="ECO:0000256" key="4">
    <source>
        <dbReference type="ARBA" id="ARBA00023136"/>
    </source>
</evidence>
<comment type="subcellular location">
    <subcellularLocation>
        <location evidence="1">Membrane</location>
    </subcellularLocation>
</comment>
<sequence>MTSELGWRLGCFVGVLALMLLWEYWQPKRSATLPARKRWPANLGIVVINTLTLRLLIPAGAIGAAVWSQESSFGLLQQTSLPLWLITVIGFLILDCAIYWQHRLFHRIPLLWRVHRMHHADTDFDTTTGLRFHPVEILLSMLIKIGVVVTFGIAPMTVLIFEIILNATSLFNHGNVALPRRLERPVRALIVTQEMHRIHHSQIPRETDSNFSFNLSIWDRLFGTYNALPTKGSDGIEIGLKEYPAGQDSTKLSYLLAIPFRQPKPRGDAASDSQDNNASKQ</sequence>
<reference evidence="9" key="1">
    <citation type="journal article" date="2018" name="Front. Microbiol.">
        <title>Genome-Based Analysis Reveals the Taxonomy and Diversity of the Family Idiomarinaceae.</title>
        <authorList>
            <person name="Liu Y."/>
            <person name="Lai Q."/>
            <person name="Shao Z."/>
        </authorList>
    </citation>
    <scope>NUCLEOTIDE SEQUENCE [LARGE SCALE GENOMIC DNA]</scope>
    <source>
        <strain evidence="9">PO-M2</strain>
    </source>
</reference>
<feature type="compositionally biased region" description="Polar residues" evidence="5">
    <location>
        <begin position="271"/>
        <end position="281"/>
    </location>
</feature>
<dbReference type="GO" id="GO:0008610">
    <property type="term" value="P:lipid biosynthetic process"/>
    <property type="evidence" value="ECO:0007669"/>
    <property type="project" value="InterPro"/>
</dbReference>
<evidence type="ECO:0000256" key="5">
    <source>
        <dbReference type="SAM" id="MobiDB-lite"/>
    </source>
</evidence>
<dbReference type="GO" id="GO:0005506">
    <property type="term" value="F:iron ion binding"/>
    <property type="evidence" value="ECO:0007669"/>
    <property type="project" value="InterPro"/>
</dbReference>
<dbReference type="EMBL" id="PIPX01000001">
    <property type="protein sequence ID" value="RUO55627.1"/>
    <property type="molecule type" value="Genomic_DNA"/>
</dbReference>
<keyword evidence="2 6" id="KW-0812">Transmembrane</keyword>
<dbReference type="Proteomes" id="UP000287649">
    <property type="component" value="Unassembled WGS sequence"/>
</dbReference>
<feature type="transmembrane region" description="Helical" evidence="6">
    <location>
        <begin position="141"/>
        <end position="165"/>
    </location>
</feature>
<evidence type="ECO:0000256" key="6">
    <source>
        <dbReference type="SAM" id="Phobius"/>
    </source>
</evidence>
<proteinExistence type="predicted"/>
<accession>A0A432Y3W8</accession>
<evidence type="ECO:0000256" key="1">
    <source>
        <dbReference type="ARBA" id="ARBA00004370"/>
    </source>
</evidence>
<dbReference type="PANTHER" id="PTHR11863">
    <property type="entry name" value="STEROL DESATURASE"/>
    <property type="match status" value="1"/>
</dbReference>
<feature type="transmembrane region" description="Helical" evidence="6">
    <location>
        <begin position="6"/>
        <end position="25"/>
    </location>
</feature>
<dbReference type="InterPro" id="IPR006694">
    <property type="entry name" value="Fatty_acid_hydroxylase"/>
</dbReference>
<evidence type="ECO:0000256" key="3">
    <source>
        <dbReference type="ARBA" id="ARBA00022989"/>
    </source>
</evidence>